<protein>
    <recommendedName>
        <fullName evidence="9">CTP synthase</fullName>
        <ecNumber evidence="9">6.3.4.2</ecNumber>
    </recommendedName>
    <alternativeName>
        <fullName evidence="9">UTP--ammonia ligase</fullName>
    </alternativeName>
</protein>
<keyword evidence="6 9" id="KW-0315">Glutamine amidotransferase</keyword>
<feature type="domain" description="Glutamine amidotransferase" evidence="10">
    <location>
        <begin position="579"/>
        <end position="763"/>
    </location>
</feature>
<dbReference type="GO" id="GO:0003735">
    <property type="term" value="F:structural constituent of ribosome"/>
    <property type="evidence" value="ECO:0007669"/>
    <property type="project" value="InterPro"/>
</dbReference>
<dbReference type="PANTHER" id="PTHR11550">
    <property type="entry name" value="CTP SYNTHASE"/>
    <property type="match status" value="1"/>
</dbReference>
<evidence type="ECO:0000256" key="4">
    <source>
        <dbReference type="ARBA" id="ARBA00022741"/>
    </source>
</evidence>
<sequence length="940" mass="106019">MPPNIRYIGNYDINAEGKFLWEILCQLRNLGIGRIVTKNEWARKWPKQPSYLKIVQACPSMDRWLLRGKLWADWTFRGINLGVYEFGTDLARADWRLIHKHEEDEFVKCDSPMKPIEYPKTMPLPPYLRTVCENGDIVKVEEKRINLDLCLDPQFSMIKHLFKQVDAKHGNSIYDETRPEIWLDLYGNEMPTKVEGWTVGPAELRPHFDSSVPTPCPPELDNMSLPEFKFNFPESIDDVANSEKSNRNKHPFIQVVFVSSILNAVMVEPVKMILVTGGVMSGVGKGIISSSLGVLLKAHGYRVSFIKIDPYINIDAGTFSPFEHGEVFVLDDGGEVDLDLGNYERFLNIRLTRDNNITTGKIYQQVIERERRGDYLGKTVQTIPHITSAIIEWVERVAAIPVDGTNQRPQLGGTIGDIESMPFVAAFEKFQRPAFKDQLMTVHVSVILEPNSIGELKTKPMQNSMRNLRAGGLTPDLLVCRSERPLNKALREKIAAFGMVELEQVIGVHDVSNIYKVPLLLHKQNALEMIIERLKLTAINAEDTLILKPNLFQWTHLSNLCDSFQEEVRIALVGKYVQVPDAYASLNKALRHSAIHAKRQLVISYIHSEHLEETDDSVHTSDYNCAWETIKRCQGVIVPGGFGGRGIKGKIAACKYARENNIPFLGICLGMQCAAIEFARNVCGIKGANSTEFDKTVVGEQQIVVDMPEHNGDEKGMGGTMRLGLRDTVFLTENCKLRKLYNAKKISERHRHRYEVNPRIVPKLSRAGLLFVGMGTDKNIAHINENVSSYSTLLKLAECETSRTVEEKSTQEAYEISEREILLSKIEDFCGSGDDEIGVSVRMEIFELQDHPYFVGVQFHPEYLSHPLQPSPPLFGLICAASGQLESFLRGSRIPLPVSILKAAVNYNSNVNENILQATHLFVDKVSTLVDTSDENSNKW</sequence>
<dbReference type="InterPro" id="IPR033828">
    <property type="entry name" value="GATase1_CTP_Synthase"/>
</dbReference>
<dbReference type="CDD" id="cd01746">
    <property type="entry name" value="GATase1_CTP_Synthase"/>
    <property type="match status" value="1"/>
</dbReference>
<feature type="domain" description="CTP synthase N-terminal" evidence="11">
    <location>
        <begin position="271"/>
        <end position="536"/>
    </location>
</feature>
<comment type="pathway">
    <text evidence="1 9">Pyrimidine metabolism; CTP biosynthesis via de novo pathway; CTP from UDP: step 2/2.</text>
</comment>
<evidence type="ECO:0000313" key="12">
    <source>
        <dbReference type="EMBL" id="CAG9540215.1"/>
    </source>
</evidence>
<evidence type="ECO:0000259" key="11">
    <source>
        <dbReference type="Pfam" id="PF06418"/>
    </source>
</evidence>
<dbReference type="GO" id="GO:0005739">
    <property type="term" value="C:mitochondrion"/>
    <property type="evidence" value="ECO:0007669"/>
    <property type="project" value="InterPro"/>
</dbReference>
<dbReference type="GO" id="GO:0097268">
    <property type="term" value="C:cytoophidium"/>
    <property type="evidence" value="ECO:0007669"/>
    <property type="project" value="TreeGrafter"/>
</dbReference>
<dbReference type="CDD" id="cd03113">
    <property type="entry name" value="CTPS_N"/>
    <property type="match status" value="1"/>
</dbReference>
<evidence type="ECO:0000256" key="6">
    <source>
        <dbReference type="ARBA" id="ARBA00022962"/>
    </source>
</evidence>
<keyword evidence="13" id="KW-1185">Reference proteome</keyword>
<dbReference type="PANTHER" id="PTHR11550:SF0">
    <property type="entry name" value="CTP SYNTHASE-RELATED"/>
    <property type="match status" value="1"/>
</dbReference>
<dbReference type="Gene3D" id="3.40.50.300">
    <property type="entry name" value="P-loop containing nucleotide triphosphate hydrolases"/>
    <property type="match status" value="1"/>
</dbReference>
<evidence type="ECO:0000256" key="2">
    <source>
        <dbReference type="ARBA" id="ARBA00007533"/>
    </source>
</evidence>
<dbReference type="PROSITE" id="PS51273">
    <property type="entry name" value="GATASE_TYPE_1"/>
    <property type="match status" value="1"/>
</dbReference>
<dbReference type="InterPro" id="IPR032053">
    <property type="entry name" value="Ribosomal_mS34"/>
</dbReference>
<dbReference type="InterPro" id="IPR017926">
    <property type="entry name" value="GATASE"/>
</dbReference>
<comment type="caution">
    <text evidence="12">The sequence shown here is derived from an EMBL/GenBank/DDBJ whole genome shotgun (WGS) entry which is preliminary data.</text>
</comment>
<dbReference type="FunFam" id="3.40.50.300:FF:000207">
    <property type="entry name" value="CTP synthase"/>
    <property type="match status" value="1"/>
</dbReference>
<dbReference type="InterPro" id="IPR004468">
    <property type="entry name" value="CTP_synthase"/>
</dbReference>
<keyword evidence="5 9" id="KW-0067">ATP-binding</keyword>
<evidence type="ECO:0000256" key="1">
    <source>
        <dbReference type="ARBA" id="ARBA00005171"/>
    </source>
</evidence>
<reference evidence="12" key="1">
    <citation type="submission" date="2021-09" db="EMBL/GenBank/DDBJ databases">
        <authorList>
            <consortium name="Pathogen Informatics"/>
        </authorList>
    </citation>
    <scope>NUCLEOTIDE SEQUENCE</scope>
</reference>
<evidence type="ECO:0000256" key="5">
    <source>
        <dbReference type="ARBA" id="ARBA00022840"/>
    </source>
</evidence>
<name>A0A8J2Q9B2_9BILA</name>
<dbReference type="NCBIfam" id="NF003792">
    <property type="entry name" value="PRK05380.1"/>
    <property type="match status" value="1"/>
</dbReference>
<organism evidence="12 13">
    <name type="scientific">Cercopithifilaria johnstoni</name>
    <dbReference type="NCBI Taxonomy" id="2874296"/>
    <lineage>
        <taxon>Eukaryota</taxon>
        <taxon>Metazoa</taxon>
        <taxon>Ecdysozoa</taxon>
        <taxon>Nematoda</taxon>
        <taxon>Chromadorea</taxon>
        <taxon>Rhabditida</taxon>
        <taxon>Spirurina</taxon>
        <taxon>Spiruromorpha</taxon>
        <taxon>Filarioidea</taxon>
        <taxon>Onchocercidae</taxon>
        <taxon>Cercopithifilaria</taxon>
    </lineage>
</organism>
<dbReference type="InterPro" id="IPR029062">
    <property type="entry name" value="Class_I_gatase-like"/>
</dbReference>
<dbReference type="EC" id="6.3.4.2" evidence="9"/>
<dbReference type="UniPathway" id="UPA00159">
    <property type="reaction ID" value="UER00277"/>
</dbReference>
<dbReference type="AlphaFoldDB" id="A0A8J2Q9B2"/>
<dbReference type="InterPro" id="IPR017456">
    <property type="entry name" value="CTP_synthase_N"/>
</dbReference>
<dbReference type="Pfam" id="PF00117">
    <property type="entry name" value="GATase"/>
    <property type="match status" value="1"/>
</dbReference>
<proteinExistence type="inferred from homology"/>
<evidence type="ECO:0000313" key="13">
    <source>
        <dbReference type="Proteomes" id="UP000746747"/>
    </source>
</evidence>
<dbReference type="Pfam" id="PF16053">
    <property type="entry name" value="MRP-S34"/>
    <property type="match status" value="1"/>
</dbReference>
<keyword evidence="3 9" id="KW-0436">Ligase</keyword>
<accession>A0A8J2Q9B2</accession>
<dbReference type="GO" id="GO:0044210">
    <property type="term" value="P:'de novo' CTP biosynthetic process"/>
    <property type="evidence" value="ECO:0007669"/>
    <property type="project" value="UniProtKB-UniRule"/>
</dbReference>
<comment type="function">
    <text evidence="9">Catalyzes the ATP-dependent amination of UTP to CTP with either L-glutamine or ammonia as the source of nitrogen.</text>
</comment>
<dbReference type="EMBL" id="CAKAEH010001914">
    <property type="protein sequence ID" value="CAG9540215.1"/>
    <property type="molecule type" value="Genomic_DNA"/>
</dbReference>
<dbReference type="Gene3D" id="3.40.50.880">
    <property type="match status" value="1"/>
</dbReference>
<dbReference type="GO" id="GO:0005524">
    <property type="term" value="F:ATP binding"/>
    <property type="evidence" value="ECO:0007669"/>
    <property type="project" value="UniProtKB-KW"/>
</dbReference>
<comment type="catalytic activity">
    <reaction evidence="8 9">
        <text>UTP + L-glutamine + ATP + H2O = CTP + L-glutamate + ADP + phosphate + 2 H(+)</text>
        <dbReference type="Rhea" id="RHEA:26426"/>
        <dbReference type="ChEBI" id="CHEBI:15377"/>
        <dbReference type="ChEBI" id="CHEBI:15378"/>
        <dbReference type="ChEBI" id="CHEBI:29985"/>
        <dbReference type="ChEBI" id="CHEBI:30616"/>
        <dbReference type="ChEBI" id="CHEBI:37563"/>
        <dbReference type="ChEBI" id="CHEBI:43474"/>
        <dbReference type="ChEBI" id="CHEBI:46398"/>
        <dbReference type="ChEBI" id="CHEBI:58359"/>
        <dbReference type="ChEBI" id="CHEBI:456216"/>
        <dbReference type="EC" id="6.3.4.2"/>
    </reaction>
</comment>
<dbReference type="GO" id="GO:0003883">
    <property type="term" value="F:CTP synthase activity"/>
    <property type="evidence" value="ECO:0007669"/>
    <property type="project" value="UniProtKB-UniRule"/>
</dbReference>
<comment type="similarity">
    <text evidence="2 9">Belongs to the CTP synthase family.</text>
</comment>
<dbReference type="SUPFAM" id="SSF52540">
    <property type="entry name" value="P-loop containing nucleoside triphosphate hydrolases"/>
    <property type="match status" value="1"/>
</dbReference>
<evidence type="ECO:0000256" key="9">
    <source>
        <dbReference type="RuleBase" id="RU810713"/>
    </source>
</evidence>
<keyword evidence="7 9" id="KW-0665">Pyrimidine biosynthesis</keyword>
<dbReference type="InterPro" id="IPR027417">
    <property type="entry name" value="P-loop_NTPase"/>
</dbReference>
<dbReference type="Proteomes" id="UP000746747">
    <property type="component" value="Unassembled WGS sequence"/>
</dbReference>
<evidence type="ECO:0000256" key="3">
    <source>
        <dbReference type="ARBA" id="ARBA00022598"/>
    </source>
</evidence>
<dbReference type="OrthoDB" id="1739076at2759"/>
<evidence type="ECO:0000256" key="7">
    <source>
        <dbReference type="ARBA" id="ARBA00022975"/>
    </source>
</evidence>
<dbReference type="GO" id="GO:0042802">
    <property type="term" value="F:identical protein binding"/>
    <property type="evidence" value="ECO:0007669"/>
    <property type="project" value="TreeGrafter"/>
</dbReference>
<evidence type="ECO:0000256" key="8">
    <source>
        <dbReference type="ARBA" id="ARBA00047781"/>
    </source>
</evidence>
<dbReference type="GO" id="GO:0019856">
    <property type="term" value="P:pyrimidine nucleobase biosynthetic process"/>
    <property type="evidence" value="ECO:0007669"/>
    <property type="project" value="TreeGrafter"/>
</dbReference>
<dbReference type="SUPFAM" id="SSF52317">
    <property type="entry name" value="Class I glutamine amidotransferase-like"/>
    <property type="match status" value="2"/>
</dbReference>
<keyword evidence="4 9" id="KW-0547">Nucleotide-binding</keyword>
<evidence type="ECO:0000259" key="10">
    <source>
        <dbReference type="Pfam" id="PF00117"/>
    </source>
</evidence>
<dbReference type="NCBIfam" id="TIGR00337">
    <property type="entry name" value="PyrG"/>
    <property type="match status" value="1"/>
</dbReference>
<dbReference type="Pfam" id="PF06418">
    <property type="entry name" value="CTP_synth_N"/>
    <property type="match status" value="1"/>
</dbReference>
<gene>
    <name evidence="12" type="ORF">CJOHNSTONI_LOCUS9752</name>
</gene>